<dbReference type="EMBL" id="FRAW01000024">
    <property type="protein sequence ID" value="SHK93258.1"/>
    <property type="molecule type" value="Genomic_DNA"/>
</dbReference>
<evidence type="ECO:0000256" key="1">
    <source>
        <dbReference type="SAM" id="SignalP"/>
    </source>
</evidence>
<dbReference type="InterPro" id="IPR011871">
    <property type="entry name" value="Fib_succ_major"/>
</dbReference>
<evidence type="ECO:0000313" key="4">
    <source>
        <dbReference type="EMBL" id="SJZ54282.1"/>
    </source>
</evidence>
<evidence type="ECO:0000313" key="5">
    <source>
        <dbReference type="Proteomes" id="UP000184275"/>
    </source>
</evidence>
<evidence type="ECO:0000259" key="2">
    <source>
        <dbReference type="Pfam" id="PF09603"/>
    </source>
</evidence>
<keyword evidence="5" id="KW-1185">Reference proteome</keyword>
<feature type="domain" description="Fibrobacter succinogenes major paralogous" evidence="2">
    <location>
        <begin position="199"/>
        <end position="364"/>
    </location>
</feature>
<accession>A0A1T4LHL8</accession>
<sequence>MNKLAGMLGFGVMMLAGLAQATPPRTWDAIFHAEGSGEYESVPIVGQVRFMTYEYYGEKQPVSFAVKGDNVEFVVSGVMKVPADTIENKRFYGLCNKTKEAWISYVQGPQAFGKENLIVDIKGVDLACDDELYALKDLRIKFKNATAQKYWKANKERSEKVKRDSLAAFRIREQEHFQEVKRNSGFITDTRDGQVYRVIKIDGRTWLAQNMNYNIPGESWCYDDKDTYCSRSGRLYSLEGARKACPKGFHLPRDREWQDMLTGLTGCYDGVQKCEAFASKLKARSGWQGGGGTDEYGFTAFGSGRREILGRGHRYVEMGEYTAFWSSQNGRNSTIWIWVLGRMGDNMVRELAPRPENGYSVRCIDGD</sequence>
<evidence type="ECO:0000313" key="3">
    <source>
        <dbReference type="EMBL" id="SHK93258.1"/>
    </source>
</evidence>
<dbReference type="Proteomes" id="UP000184275">
    <property type="component" value="Unassembled WGS sequence"/>
</dbReference>
<dbReference type="NCBIfam" id="TIGR02145">
    <property type="entry name" value="Fib_succ_major"/>
    <property type="match status" value="1"/>
</dbReference>
<feature type="chain" id="PRO_5044562704" evidence="1">
    <location>
        <begin position="22"/>
        <end position="367"/>
    </location>
</feature>
<dbReference type="Pfam" id="PF09603">
    <property type="entry name" value="Fib_succ_major"/>
    <property type="match status" value="1"/>
</dbReference>
<dbReference type="AlphaFoldDB" id="A0A1M6WHU0"/>
<reference evidence="4 6" key="3">
    <citation type="submission" date="2017-02" db="EMBL/GenBank/DDBJ databases">
        <authorList>
            <person name="Peterson S.W."/>
        </authorList>
    </citation>
    <scope>NUCLEOTIDE SEQUENCE [LARGE SCALE GENOMIC DNA]</scope>
    <source>
        <strain evidence="4 6">ATCC 43854</strain>
    </source>
</reference>
<reference evidence="5" key="1">
    <citation type="submission" date="2016-11" db="EMBL/GenBank/DDBJ databases">
        <authorList>
            <person name="Varghese N."/>
            <person name="Submissions S."/>
        </authorList>
    </citation>
    <scope>NUCLEOTIDE SEQUENCE [LARGE SCALE GENOMIC DNA]</scope>
    <source>
        <strain evidence="5">UWOS</strain>
    </source>
</reference>
<reference evidence="3" key="2">
    <citation type="submission" date="2016-11" db="EMBL/GenBank/DDBJ databases">
        <authorList>
            <person name="Jaros S."/>
            <person name="Januszkiewicz K."/>
            <person name="Wedrychowicz H."/>
        </authorList>
    </citation>
    <scope>NUCLEOTIDE SEQUENCE [LARGE SCALE GENOMIC DNA]</scope>
    <source>
        <strain evidence="3">UWOS</strain>
    </source>
</reference>
<dbReference type="STRING" id="28122.SAMN02745108_00912"/>
<keyword evidence="1" id="KW-0732">Signal</keyword>
<gene>
    <name evidence="4" type="ORF">SAMN02745108_00912</name>
    <name evidence="3" type="ORF">SAMN05720469_12440</name>
</gene>
<protein>
    <submittedName>
        <fullName evidence="3">Major paralogous domain-containing protein</fullName>
    </submittedName>
</protein>
<organism evidence="3 5">
    <name type="scientific">Fibrobacter intestinalis</name>
    <dbReference type="NCBI Taxonomy" id="28122"/>
    <lineage>
        <taxon>Bacteria</taxon>
        <taxon>Pseudomonadati</taxon>
        <taxon>Fibrobacterota</taxon>
        <taxon>Fibrobacteria</taxon>
        <taxon>Fibrobacterales</taxon>
        <taxon>Fibrobacteraceae</taxon>
        <taxon>Fibrobacter</taxon>
    </lineage>
</organism>
<name>A0A1M6WHU0_9BACT</name>
<feature type="signal peptide" evidence="1">
    <location>
        <begin position="1"/>
        <end position="21"/>
    </location>
</feature>
<dbReference type="RefSeq" id="WP_073305235.1">
    <property type="nucleotide sequence ID" value="NZ_FRAW01000024.1"/>
</dbReference>
<evidence type="ECO:0000313" key="6">
    <source>
        <dbReference type="Proteomes" id="UP000190449"/>
    </source>
</evidence>
<dbReference type="Proteomes" id="UP000190449">
    <property type="component" value="Unassembled WGS sequence"/>
</dbReference>
<dbReference type="EMBL" id="FUWU01000011">
    <property type="protein sequence ID" value="SJZ54282.1"/>
    <property type="molecule type" value="Genomic_DNA"/>
</dbReference>
<proteinExistence type="predicted"/>
<accession>A0A1M6WHU0</accession>